<protein>
    <submittedName>
        <fullName evidence="2">Uncharacterized protein</fullName>
    </submittedName>
</protein>
<keyword evidence="3" id="KW-1185">Reference proteome</keyword>
<evidence type="ECO:0000256" key="1">
    <source>
        <dbReference type="SAM" id="MobiDB-lite"/>
    </source>
</evidence>
<evidence type="ECO:0000313" key="2">
    <source>
        <dbReference type="EMBL" id="SCY84597.1"/>
    </source>
</evidence>
<dbReference type="Proteomes" id="UP000198870">
    <property type="component" value="Unassembled WGS sequence"/>
</dbReference>
<name>A0A1G5J8Q5_9BACT</name>
<feature type="region of interest" description="Disordered" evidence="1">
    <location>
        <begin position="30"/>
        <end position="49"/>
    </location>
</feature>
<proteinExistence type="predicted"/>
<gene>
    <name evidence="2" type="ORF">SAMN05216233_12632</name>
</gene>
<dbReference type="AlphaFoldDB" id="A0A1G5J8Q5"/>
<evidence type="ECO:0000313" key="3">
    <source>
        <dbReference type="Proteomes" id="UP000198870"/>
    </source>
</evidence>
<dbReference type="EMBL" id="FMUX01000026">
    <property type="protein sequence ID" value="SCY84597.1"/>
    <property type="molecule type" value="Genomic_DNA"/>
</dbReference>
<sequence length="134" mass="15305">MDKPHDMDDTTLLSRRFHALMNRFQRLINELDSPRPESGGETSARVTRDRKAYTVHASDPFDEKRQQALIKVMDDALKQIEKLDSAAPSPLPDPTCQTGFCLTKKVFTPEELHFLEETLRTCHPAPDGNIRSDR</sequence>
<accession>A0A1G5J8Q5</accession>
<organism evidence="2 3">
    <name type="scientific">Desulfoluna spongiiphila</name>
    <dbReference type="NCBI Taxonomy" id="419481"/>
    <lineage>
        <taxon>Bacteria</taxon>
        <taxon>Pseudomonadati</taxon>
        <taxon>Thermodesulfobacteriota</taxon>
        <taxon>Desulfobacteria</taxon>
        <taxon>Desulfobacterales</taxon>
        <taxon>Desulfolunaceae</taxon>
        <taxon>Desulfoluna</taxon>
    </lineage>
</organism>
<reference evidence="2 3" key="1">
    <citation type="submission" date="2016-10" db="EMBL/GenBank/DDBJ databases">
        <authorList>
            <person name="de Groot N.N."/>
        </authorList>
    </citation>
    <scope>NUCLEOTIDE SEQUENCE [LARGE SCALE GENOMIC DNA]</scope>
    <source>
        <strain evidence="2 3">AA1</strain>
    </source>
</reference>